<evidence type="ECO:0000313" key="5">
    <source>
        <dbReference type="Proteomes" id="UP000192342"/>
    </source>
</evidence>
<evidence type="ECO:0000313" key="4">
    <source>
        <dbReference type="EMBL" id="ORE88501.1"/>
    </source>
</evidence>
<feature type="domain" description="Metallo-beta-lactamase" evidence="3">
    <location>
        <begin position="88"/>
        <end position="173"/>
    </location>
</feature>
<evidence type="ECO:0000259" key="3">
    <source>
        <dbReference type="Pfam" id="PF00753"/>
    </source>
</evidence>
<keyword evidence="5" id="KW-1185">Reference proteome</keyword>
<dbReference type="SUPFAM" id="SSF56281">
    <property type="entry name" value="Metallo-hydrolase/oxidoreductase"/>
    <property type="match status" value="1"/>
</dbReference>
<dbReference type="Gene3D" id="3.60.15.10">
    <property type="entry name" value="Ribonuclease Z/Hydroxyacylglutathione hydrolase-like"/>
    <property type="match status" value="1"/>
</dbReference>
<dbReference type="Pfam" id="PF00753">
    <property type="entry name" value="Lactamase_B"/>
    <property type="match status" value="1"/>
</dbReference>
<keyword evidence="2" id="KW-0732">Signal</keyword>
<name>A0A1Y1SGT0_9GAMM</name>
<gene>
    <name evidence="4" type="ORF">ATO7_01460</name>
</gene>
<dbReference type="CDD" id="cd06262">
    <property type="entry name" value="metallo-hydrolase-like_MBL-fold"/>
    <property type="match status" value="1"/>
</dbReference>
<dbReference type="InterPro" id="IPR036866">
    <property type="entry name" value="RibonucZ/Hydroxyglut_hydro"/>
</dbReference>
<protein>
    <recommendedName>
        <fullName evidence="3">Metallo-beta-lactamase domain-containing protein</fullName>
    </recommendedName>
</protein>
<comment type="caution">
    <text evidence="4">The sequence shown here is derived from an EMBL/GenBank/DDBJ whole genome shotgun (WGS) entry which is preliminary data.</text>
</comment>
<feature type="region of interest" description="Disordered" evidence="1">
    <location>
        <begin position="27"/>
        <end position="46"/>
    </location>
</feature>
<feature type="chain" id="PRO_5013276857" description="Metallo-beta-lactamase domain-containing protein" evidence="2">
    <location>
        <begin position="21"/>
        <end position="406"/>
    </location>
</feature>
<evidence type="ECO:0000256" key="1">
    <source>
        <dbReference type="SAM" id="MobiDB-lite"/>
    </source>
</evidence>
<dbReference type="AlphaFoldDB" id="A0A1Y1SGT0"/>
<reference evidence="4 5" key="1">
    <citation type="submission" date="2013-04" db="EMBL/GenBank/DDBJ databases">
        <title>Oceanococcus atlanticus 22II-S10r2 Genome Sequencing.</title>
        <authorList>
            <person name="Lai Q."/>
            <person name="Li G."/>
            <person name="Shao Z."/>
        </authorList>
    </citation>
    <scope>NUCLEOTIDE SEQUENCE [LARGE SCALE GENOMIC DNA]</scope>
    <source>
        <strain evidence="4 5">22II-S10r2</strain>
    </source>
</reference>
<proteinExistence type="predicted"/>
<dbReference type="OrthoDB" id="9789133at2"/>
<dbReference type="Proteomes" id="UP000192342">
    <property type="component" value="Unassembled WGS sequence"/>
</dbReference>
<sequence>MTLPLRFAAALACATLALSACDGGRNNQQLTPRDGAAARYTPSGQRVPLQDWQPIPRRAVSPETQLARDTILGPNAIEDGKVKLWWFGVSSFVISGGGHLWLMDAWEPIGLQADYVPVGREEIAAIQPEAIFIGHGHFDHAADAGYIAGRSGAVVVGSEEICTSVQADAAQDDLQNAFDCLITGTATLPAPGTTQTVELWNDMAAVSILQHIHSAASPQTYELGDTPFIHVPNLLPYLGYLNSSPEEWLRFLSTLTLEQGGTWAYHFKLGDFTLLWHDSTGPIVASDPDGAAVQAALDSFPGCVDVQLGAIVGFDQPISGLRDPRLYVEHAHPRVFLPNHHDAWAPVVGGGAAAYKSEWQREMDSLENPPLVDYLTDPVDYMAPRVYDIKDPIWAEPMPGSRCAGE</sequence>
<dbReference type="InterPro" id="IPR001279">
    <property type="entry name" value="Metallo-B-lactamas"/>
</dbReference>
<organism evidence="4 5">
    <name type="scientific">Oceanococcus atlanticus</name>
    <dbReference type="NCBI Taxonomy" id="1317117"/>
    <lineage>
        <taxon>Bacteria</taxon>
        <taxon>Pseudomonadati</taxon>
        <taxon>Pseudomonadota</taxon>
        <taxon>Gammaproteobacteria</taxon>
        <taxon>Chromatiales</taxon>
        <taxon>Oceanococcaceae</taxon>
        <taxon>Oceanococcus</taxon>
    </lineage>
</organism>
<dbReference type="STRING" id="1317117.ATO7_01460"/>
<dbReference type="PROSITE" id="PS51257">
    <property type="entry name" value="PROKAR_LIPOPROTEIN"/>
    <property type="match status" value="1"/>
</dbReference>
<feature type="signal peptide" evidence="2">
    <location>
        <begin position="1"/>
        <end position="20"/>
    </location>
</feature>
<evidence type="ECO:0000256" key="2">
    <source>
        <dbReference type="SAM" id="SignalP"/>
    </source>
</evidence>
<dbReference type="RefSeq" id="WP_083559135.1">
    <property type="nucleotide sequence ID" value="NZ_AQQV01000001.1"/>
</dbReference>
<dbReference type="EMBL" id="AQQV01000001">
    <property type="protein sequence ID" value="ORE88501.1"/>
    <property type="molecule type" value="Genomic_DNA"/>
</dbReference>
<accession>A0A1Y1SGT0</accession>